<feature type="compositionally biased region" description="Basic residues" evidence="1">
    <location>
        <begin position="219"/>
        <end position="228"/>
    </location>
</feature>
<feature type="region of interest" description="Disordered" evidence="1">
    <location>
        <begin position="306"/>
        <end position="371"/>
    </location>
</feature>
<gene>
    <name evidence="2" type="ORF">BJ875DRAFT_496951</name>
</gene>
<protein>
    <submittedName>
        <fullName evidence="2">Uncharacterized protein</fullName>
    </submittedName>
</protein>
<evidence type="ECO:0000313" key="3">
    <source>
        <dbReference type="Proteomes" id="UP000824998"/>
    </source>
</evidence>
<dbReference type="OrthoDB" id="3541633at2759"/>
<name>A0A9P7YG85_9HELO</name>
<sequence length="371" mass="41072">MSLDLPLILEHQNLTSWSFQFVSSLGKYIFTLAEGRKTAPQRFYGLSRLYKCILHDAEFLEDQRRSLDITSAFLEPHNAVFSGFKHLLALDTAIPKVSFSVNIPSPLSNSRASLTNRSTPNPYIMPIKRTPLGPGELDVVTSPDQIVVERNGRLVAIPTPRCTASSQPSSGGGVSARYSSSGRSGCSGSGATHDGSAGGRRRRNNDFHYSTHRAPGAIARHRNPRNNKHTPVAPKGTKFLWSDNNHVSQRPINKRSHPSMLRLELTDTNGKKWVWPYPANPEEIDLGNHQIMLKARKWRDQLLKRKLGRDKDPEESTEDEKEGEGDGDDDDEMMDLSETEGNHGLENDSDDEDEGQRPASMPAGGVLVAAN</sequence>
<keyword evidence="3" id="KW-1185">Reference proteome</keyword>
<evidence type="ECO:0000313" key="2">
    <source>
        <dbReference type="EMBL" id="KAG9233061.1"/>
    </source>
</evidence>
<feature type="region of interest" description="Disordered" evidence="1">
    <location>
        <begin position="159"/>
        <end position="255"/>
    </location>
</feature>
<feature type="compositionally biased region" description="Acidic residues" evidence="1">
    <location>
        <begin position="315"/>
        <end position="338"/>
    </location>
</feature>
<feature type="compositionally biased region" description="Polar residues" evidence="1">
    <location>
        <begin position="242"/>
        <end position="251"/>
    </location>
</feature>
<feature type="compositionally biased region" description="Low complexity" evidence="1">
    <location>
        <begin position="175"/>
        <end position="190"/>
    </location>
</feature>
<evidence type="ECO:0000256" key="1">
    <source>
        <dbReference type="SAM" id="MobiDB-lite"/>
    </source>
</evidence>
<dbReference type="Proteomes" id="UP000824998">
    <property type="component" value="Unassembled WGS sequence"/>
</dbReference>
<organism evidence="2 3">
    <name type="scientific">Amylocarpus encephaloides</name>
    <dbReference type="NCBI Taxonomy" id="45428"/>
    <lineage>
        <taxon>Eukaryota</taxon>
        <taxon>Fungi</taxon>
        <taxon>Dikarya</taxon>
        <taxon>Ascomycota</taxon>
        <taxon>Pezizomycotina</taxon>
        <taxon>Leotiomycetes</taxon>
        <taxon>Helotiales</taxon>
        <taxon>Helotiales incertae sedis</taxon>
        <taxon>Amylocarpus</taxon>
    </lineage>
</organism>
<proteinExistence type="predicted"/>
<accession>A0A9P7YG85</accession>
<dbReference type="AlphaFoldDB" id="A0A9P7YG85"/>
<comment type="caution">
    <text evidence="2">The sequence shown here is derived from an EMBL/GenBank/DDBJ whole genome shotgun (WGS) entry which is preliminary data.</text>
</comment>
<dbReference type="EMBL" id="MU251517">
    <property type="protein sequence ID" value="KAG9233061.1"/>
    <property type="molecule type" value="Genomic_DNA"/>
</dbReference>
<reference evidence="2" key="1">
    <citation type="journal article" date="2021" name="IMA Fungus">
        <title>Genomic characterization of three marine fungi, including Emericellopsis atlantica sp. nov. with signatures of a generalist lifestyle and marine biomass degradation.</title>
        <authorList>
            <person name="Hagestad O.C."/>
            <person name="Hou L."/>
            <person name="Andersen J.H."/>
            <person name="Hansen E.H."/>
            <person name="Altermark B."/>
            <person name="Li C."/>
            <person name="Kuhnert E."/>
            <person name="Cox R.J."/>
            <person name="Crous P.W."/>
            <person name="Spatafora J.W."/>
            <person name="Lail K."/>
            <person name="Amirebrahimi M."/>
            <person name="Lipzen A."/>
            <person name="Pangilinan J."/>
            <person name="Andreopoulos W."/>
            <person name="Hayes R.D."/>
            <person name="Ng V."/>
            <person name="Grigoriev I.V."/>
            <person name="Jackson S.A."/>
            <person name="Sutton T.D.S."/>
            <person name="Dobson A.D.W."/>
            <person name="Rama T."/>
        </authorList>
    </citation>
    <scope>NUCLEOTIDE SEQUENCE</scope>
    <source>
        <strain evidence="2">TRa018bII</strain>
    </source>
</reference>